<accession>C4J207</accession>
<evidence type="ECO:0000313" key="2">
    <source>
        <dbReference type="EMBL" id="ACR35207.1"/>
    </source>
</evidence>
<name>C4J207_MAIZE</name>
<feature type="transmembrane region" description="Helical" evidence="1">
    <location>
        <begin position="12"/>
        <end position="32"/>
    </location>
</feature>
<keyword evidence="1" id="KW-0472">Membrane</keyword>
<reference evidence="2" key="2">
    <citation type="submission" date="2012-06" db="EMBL/GenBank/DDBJ databases">
        <authorList>
            <person name="Yu Y."/>
            <person name="Currie J."/>
            <person name="Lomeli R."/>
            <person name="Angelova A."/>
            <person name="Collura K."/>
            <person name="Wissotski M."/>
            <person name="Campos D."/>
            <person name="Kudrna D."/>
            <person name="Golser W."/>
            <person name="Ashely E."/>
            <person name="Descour A."/>
            <person name="Fernandes J."/>
            <person name="Soderlund C."/>
            <person name="Walbot V."/>
        </authorList>
    </citation>
    <scope>NUCLEOTIDE SEQUENCE</scope>
    <source>
        <strain evidence="2">B73</strain>
    </source>
</reference>
<proteinExistence type="evidence at transcript level"/>
<organism evidence="2">
    <name type="scientific">Zea mays</name>
    <name type="common">Maize</name>
    <dbReference type="NCBI Taxonomy" id="4577"/>
    <lineage>
        <taxon>Eukaryota</taxon>
        <taxon>Viridiplantae</taxon>
        <taxon>Streptophyta</taxon>
        <taxon>Embryophyta</taxon>
        <taxon>Tracheophyta</taxon>
        <taxon>Spermatophyta</taxon>
        <taxon>Magnoliopsida</taxon>
        <taxon>Liliopsida</taxon>
        <taxon>Poales</taxon>
        <taxon>Poaceae</taxon>
        <taxon>PACMAD clade</taxon>
        <taxon>Panicoideae</taxon>
        <taxon>Andropogonodae</taxon>
        <taxon>Andropogoneae</taxon>
        <taxon>Tripsacinae</taxon>
        <taxon>Zea</taxon>
    </lineage>
</organism>
<dbReference type="AlphaFoldDB" id="C4J207"/>
<keyword evidence="1" id="KW-1133">Transmembrane helix</keyword>
<dbReference type="EMBL" id="BT084854">
    <property type="protein sequence ID" value="ACR35207.1"/>
    <property type="molecule type" value="mRNA"/>
</dbReference>
<keyword evidence="1" id="KW-0812">Transmembrane</keyword>
<feature type="transmembrane region" description="Helical" evidence="1">
    <location>
        <begin position="60"/>
        <end position="86"/>
    </location>
</feature>
<sequence>MIFVTDRHMESVRSAFCVSFFFFLTASFLSFIESLWLSRSSSSSCNTLNSWRSCFSSCSFSSILLCSALSSSSVMVSAFALSIFSLQECIFS</sequence>
<protein>
    <submittedName>
        <fullName evidence="2">Uncharacterized protein</fullName>
    </submittedName>
</protein>
<evidence type="ECO:0000256" key="1">
    <source>
        <dbReference type="SAM" id="Phobius"/>
    </source>
</evidence>
<reference evidence="2" key="1">
    <citation type="journal article" date="2009" name="PLoS Genet.">
        <title>Sequencing, mapping, and analysis of 27,455 maize full-length cDNAs.</title>
        <authorList>
            <person name="Soderlund C."/>
            <person name="Descour A."/>
            <person name="Kudrna D."/>
            <person name="Bomhoff M."/>
            <person name="Boyd L."/>
            <person name="Currie J."/>
            <person name="Angelova A."/>
            <person name="Collura K."/>
            <person name="Wissotski M."/>
            <person name="Ashley E."/>
            <person name="Morrow D."/>
            <person name="Fernandes J."/>
            <person name="Walbot V."/>
            <person name="Yu Y."/>
        </authorList>
    </citation>
    <scope>NUCLEOTIDE SEQUENCE</scope>
    <source>
        <strain evidence="2">B73</strain>
    </source>
</reference>